<sequence length="121" mass="14329">MSKEVTEYTPIKLIVRYRDEASIGLIYQPLDQSQPIMIYKIILKNIYSIENPTRNGIKERIFADHPFLFRSKKMEENIEQALKQIFQEREDRIQMQQKNDELNAHENKEGTAATMPTTKKK</sequence>
<dbReference type="EMBL" id="CAJJDP010000087">
    <property type="protein sequence ID" value="CAD8186518.1"/>
    <property type="molecule type" value="Genomic_DNA"/>
</dbReference>
<proteinExistence type="predicted"/>
<reference evidence="2" key="1">
    <citation type="submission" date="2021-01" db="EMBL/GenBank/DDBJ databases">
        <authorList>
            <consortium name="Genoscope - CEA"/>
            <person name="William W."/>
        </authorList>
    </citation>
    <scope>NUCLEOTIDE SEQUENCE</scope>
</reference>
<comment type="caution">
    <text evidence="2">The sequence shown here is derived from an EMBL/GenBank/DDBJ whole genome shotgun (WGS) entry which is preliminary data.</text>
</comment>
<protein>
    <submittedName>
        <fullName evidence="2">Uncharacterized protein</fullName>
    </submittedName>
</protein>
<keyword evidence="3" id="KW-1185">Reference proteome</keyword>
<dbReference type="OrthoDB" id="310429at2759"/>
<feature type="region of interest" description="Disordered" evidence="1">
    <location>
        <begin position="89"/>
        <end position="121"/>
    </location>
</feature>
<accession>A0A8S1W8D9</accession>
<gene>
    <name evidence="2" type="ORF">POCTA_138.1.T0880073</name>
</gene>
<name>A0A8S1W8D9_PAROT</name>
<feature type="compositionally biased region" description="Basic and acidic residues" evidence="1">
    <location>
        <begin position="89"/>
        <end position="109"/>
    </location>
</feature>
<evidence type="ECO:0000313" key="2">
    <source>
        <dbReference type="EMBL" id="CAD8186518.1"/>
    </source>
</evidence>
<dbReference type="AlphaFoldDB" id="A0A8S1W8D9"/>
<dbReference type="OMA" id="REDRIQM"/>
<evidence type="ECO:0000256" key="1">
    <source>
        <dbReference type="SAM" id="MobiDB-lite"/>
    </source>
</evidence>
<dbReference type="Proteomes" id="UP000683925">
    <property type="component" value="Unassembled WGS sequence"/>
</dbReference>
<evidence type="ECO:0000313" key="3">
    <source>
        <dbReference type="Proteomes" id="UP000683925"/>
    </source>
</evidence>
<organism evidence="2 3">
    <name type="scientific">Paramecium octaurelia</name>
    <dbReference type="NCBI Taxonomy" id="43137"/>
    <lineage>
        <taxon>Eukaryota</taxon>
        <taxon>Sar</taxon>
        <taxon>Alveolata</taxon>
        <taxon>Ciliophora</taxon>
        <taxon>Intramacronucleata</taxon>
        <taxon>Oligohymenophorea</taxon>
        <taxon>Peniculida</taxon>
        <taxon>Parameciidae</taxon>
        <taxon>Paramecium</taxon>
    </lineage>
</organism>